<keyword evidence="2" id="KW-1185">Reference proteome</keyword>
<protein>
    <submittedName>
        <fullName evidence="1">Uncharacterized protein</fullName>
    </submittedName>
</protein>
<evidence type="ECO:0000313" key="2">
    <source>
        <dbReference type="Proteomes" id="UP000283523"/>
    </source>
</evidence>
<organism evidence="1 2">
    <name type="scientific">Fibrisoma montanum</name>
    <dbReference type="NCBI Taxonomy" id="2305895"/>
    <lineage>
        <taxon>Bacteria</taxon>
        <taxon>Pseudomonadati</taxon>
        <taxon>Bacteroidota</taxon>
        <taxon>Cytophagia</taxon>
        <taxon>Cytophagales</taxon>
        <taxon>Spirosomataceae</taxon>
        <taxon>Fibrisoma</taxon>
    </lineage>
</organism>
<name>A0A418LZ47_9BACT</name>
<comment type="caution">
    <text evidence="1">The sequence shown here is derived from an EMBL/GenBank/DDBJ whole genome shotgun (WGS) entry which is preliminary data.</text>
</comment>
<reference evidence="1 2" key="1">
    <citation type="submission" date="2018-08" db="EMBL/GenBank/DDBJ databases">
        <title>Fibrisoma montanum sp. nov., isolated from Danxia mountain soil.</title>
        <authorList>
            <person name="Huang Y."/>
        </authorList>
    </citation>
    <scope>NUCLEOTIDE SEQUENCE [LARGE SCALE GENOMIC DNA]</scope>
    <source>
        <strain evidence="1 2">HYT19</strain>
    </source>
</reference>
<proteinExistence type="predicted"/>
<gene>
    <name evidence="1" type="ORF">DYU11_28605</name>
</gene>
<dbReference type="OrthoDB" id="892855at2"/>
<dbReference type="EMBL" id="QXED01000011">
    <property type="protein sequence ID" value="RIV18536.1"/>
    <property type="molecule type" value="Genomic_DNA"/>
</dbReference>
<accession>A0A418LZ47</accession>
<evidence type="ECO:0000313" key="1">
    <source>
        <dbReference type="EMBL" id="RIV18536.1"/>
    </source>
</evidence>
<sequence length="248" mass="28168">MKRFVFLLLAIGHTALGQPTDSTTFSGLPPINKFKFSFMGELGLSVSSTSMPNIRSFFRSNQIEPDFHLDPMINFGFGARYGRLKLMLQAGNAISLIRIANTEAESVARQNSAGYSGMMLGFDVANTRNRRLYINAGFGSIDYEYSVYRRTRQAVSFQNILQTDQTGNIPSLRLRNNYLDVNIEYAQREKRKRGAESVLRLGYRRGLQARAWESDAFQVTGAPTDRISQFYFQGLYYFSSNYTKSGKR</sequence>
<dbReference type="AlphaFoldDB" id="A0A418LZ47"/>
<dbReference type="RefSeq" id="WP_119671170.1">
    <property type="nucleotide sequence ID" value="NZ_QXED01000011.1"/>
</dbReference>
<dbReference type="Proteomes" id="UP000283523">
    <property type="component" value="Unassembled WGS sequence"/>
</dbReference>